<reference evidence="10 11" key="1">
    <citation type="journal article" date="2019" name="Int. J. Syst. Evol. Microbiol.">
        <title>The Global Catalogue of Microorganisms (GCM) 10K type strain sequencing project: providing services to taxonomists for standard genome sequencing and annotation.</title>
        <authorList>
            <consortium name="The Broad Institute Genomics Platform"/>
            <consortium name="The Broad Institute Genome Sequencing Center for Infectious Disease"/>
            <person name="Wu L."/>
            <person name="Ma J."/>
        </authorList>
    </citation>
    <scope>NUCLEOTIDE SEQUENCE [LARGE SCALE GENOMIC DNA]</scope>
    <source>
        <strain evidence="10 11">JCM 16009</strain>
    </source>
</reference>
<keyword evidence="6 7" id="KW-0472">Membrane</keyword>
<feature type="transmembrane region" description="Helical" evidence="7">
    <location>
        <begin position="74"/>
        <end position="99"/>
    </location>
</feature>
<dbReference type="InterPro" id="IPR027417">
    <property type="entry name" value="P-loop_NTPase"/>
</dbReference>
<feature type="domain" description="ABC transmembrane type-1" evidence="9">
    <location>
        <begin position="34"/>
        <end position="319"/>
    </location>
</feature>
<evidence type="ECO:0000256" key="1">
    <source>
        <dbReference type="ARBA" id="ARBA00004651"/>
    </source>
</evidence>
<proteinExistence type="predicted"/>
<evidence type="ECO:0000256" key="7">
    <source>
        <dbReference type="SAM" id="Phobius"/>
    </source>
</evidence>
<dbReference type="Proteomes" id="UP001500449">
    <property type="component" value="Unassembled WGS sequence"/>
</dbReference>
<gene>
    <name evidence="10" type="ORF">GCM10009836_38910</name>
</gene>
<evidence type="ECO:0000256" key="6">
    <source>
        <dbReference type="ARBA" id="ARBA00023136"/>
    </source>
</evidence>
<dbReference type="Pfam" id="PF00664">
    <property type="entry name" value="ABC_membrane"/>
    <property type="match status" value="1"/>
</dbReference>
<evidence type="ECO:0000256" key="5">
    <source>
        <dbReference type="ARBA" id="ARBA00022989"/>
    </source>
</evidence>
<sequence length="589" mass="61179">MTGTANTAILPVATPARVRRAIAELIRPRRAQALVALLTLAASAAISLLTAPLLGRVVDLAVATQRGEPTGSLATPVLSLAGVALVQGALAALGFVLVARLGESVLASLREDFVDHALRLPLARIEQGGSGDLTSRVTDDVSTVSEAVRTAFPEVARSALVIGLTLVGLLALDWRFAVAALLAVPVQAWTARWYVRRSGAIYAEERILTAVEHQQLLDSVGGARTVRAFRLADPHLAAIRTRVDAVIDVAMRLLRLHTRFFGRLNVAEFIGLAAVLVAGFLLVRSGTATIGEASAAALYFANLFTPVNGLLFLLDRVQSATAGLGRLVGVVDMEPPAEPLDPVRAGDGSVKAVGVGHSYTDGHDVLHGVDLDVPHGAHVALVGASGAGKTTLAAILAGVREPTRGSVHIGGVPLADQGQSLLRRTIALVSQEVHVFAGTLVDDLRLAAPAATDEELRAALRTVDALGWVEQLPEGLETVVGSGGHDLSVMEAQQLALARLVLADPPVAILDEATAEAGSAGARRLEGSARAALQGRTGIVIAHRLTQAATADAVVVMHDGRIVEHGTHDELVAAGGHYARLWAAWTASG</sequence>
<dbReference type="Gene3D" id="3.40.50.300">
    <property type="entry name" value="P-loop containing nucleotide triphosphate hydrolases"/>
    <property type="match status" value="1"/>
</dbReference>
<dbReference type="PANTHER" id="PTHR43394">
    <property type="entry name" value="ATP-DEPENDENT PERMEASE MDL1, MITOCHONDRIAL"/>
    <property type="match status" value="1"/>
</dbReference>
<protein>
    <submittedName>
        <fullName evidence="10">ABC transporter ATP-binding protein</fullName>
    </submittedName>
</protein>
<dbReference type="PROSITE" id="PS50929">
    <property type="entry name" value="ABC_TM1F"/>
    <property type="match status" value="1"/>
</dbReference>
<feature type="transmembrane region" description="Helical" evidence="7">
    <location>
        <begin position="33"/>
        <end position="54"/>
    </location>
</feature>
<dbReference type="InterPro" id="IPR036640">
    <property type="entry name" value="ABC1_TM_sf"/>
</dbReference>
<feature type="transmembrane region" description="Helical" evidence="7">
    <location>
        <begin position="295"/>
        <end position="314"/>
    </location>
</feature>
<dbReference type="CDD" id="cd07346">
    <property type="entry name" value="ABC_6TM_exporters"/>
    <property type="match status" value="1"/>
</dbReference>
<evidence type="ECO:0000259" key="9">
    <source>
        <dbReference type="PROSITE" id="PS50929"/>
    </source>
</evidence>
<keyword evidence="3" id="KW-0547">Nucleotide-binding</keyword>
<dbReference type="GO" id="GO:0005524">
    <property type="term" value="F:ATP binding"/>
    <property type="evidence" value="ECO:0007669"/>
    <property type="project" value="UniProtKB-KW"/>
</dbReference>
<name>A0ABN2N7E1_9PSEU</name>
<dbReference type="InterPro" id="IPR003593">
    <property type="entry name" value="AAA+_ATPase"/>
</dbReference>
<feature type="domain" description="ABC transporter" evidence="8">
    <location>
        <begin position="350"/>
        <end position="584"/>
    </location>
</feature>
<dbReference type="InterPro" id="IPR011527">
    <property type="entry name" value="ABC1_TM_dom"/>
</dbReference>
<dbReference type="EMBL" id="BAAAQK010000012">
    <property type="protein sequence ID" value="GAA1855076.1"/>
    <property type="molecule type" value="Genomic_DNA"/>
</dbReference>
<dbReference type="Pfam" id="PF00005">
    <property type="entry name" value="ABC_tran"/>
    <property type="match status" value="1"/>
</dbReference>
<evidence type="ECO:0000313" key="10">
    <source>
        <dbReference type="EMBL" id="GAA1855076.1"/>
    </source>
</evidence>
<keyword evidence="4 10" id="KW-0067">ATP-binding</keyword>
<dbReference type="RefSeq" id="WP_344418743.1">
    <property type="nucleotide sequence ID" value="NZ_BAAAQK010000012.1"/>
</dbReference>
<evidence type="ECO:0000256" key="4">
    <source>
        <dbReference type="ARBA" id="ARBA00022840"/>
    </source>
</evidence>
<keyword evidence="5 7" id="KW-1133">Transmembrane helix</keyword>
<dbReference type="Gene3D" id="1.20.1560.10">
    <property type="entry name" value="ABC transporter type 1, transmembrane domain"/>
    <property type="match status" value="1"/>
</dbReference>
<evidence type="ECO:0000259" key="8">
    <source>
        <dbReference type="PROSITE" id="PS50893"/>
    </source>
</evidence>
<dbReference type="SMART" id="SM00382">
    <property type="entry name" value="AAA"/>
    <property type="match status" value="1"/>
</dbReference>
<feature type="transmembrane region" description="Helical" evidence="7">
    <location>
        <begin position="260"/>
        <end position="283"/>
    </location>
</feature>
<dbReference type="PANTHER" id="PTHR43394:SF1">
    <property type="entry name" value="ATP-BINDING CASSETTE SUB-FAMILY B MEMBER 10, MITOCHONDRIAL"/>
    <property type="match status" value="1"/>
</dbReference>
<evidence type="ECO:0000256" key="2">
    <source>
        <dbReference type="ARBA" id="ARBA00022692"/>
    </source>
</evidence>
<dbReference type="SUPFAM" id="SSF52540">
    <property type="entry name" value="P-loop containing nucleoside triphosphate hydrolases"/>
    <property type="match status" value="1"/>
</dbReference>
<keyword evidence="11" id="KW-1185">Reference proteome</keyword>
<keyword evidence="2 7" id="KW-0812">Transmembrane</keyword>
<organism evidence="10 11">
    <name type="scientific">Pseudonocardia ailaonensis</name>
    <dbReference type="NCBI Taxonomy" id="367279"/>
    <lineage>
        <taxon>Bacteria</taxon>
        <taxon>Bacillati</taxon>
        <taxon>Actinomycetota</taxon>
        <taxon>Actinomycetes</taxon>
        <taxon>Pseudonocardiales</taxon>
        <taxon>Pseudonocardiaceae</taxon>
        <taxon>Pseudonocardia</taxon>
    </lineage>
</organism>
<dbReference type="InterPro" id="IPR039421">
    <property type="entry name" value="Type_1_exporter"/>
</dbReference>
<comment type="subcellular location">
    <subcellularLocation>
        <location evidence="1">Cell membrane</location>
        <topology evidence="1">Multi-pass membrane protein</topology>
    </subcellularLocation>
</comment>
<accession>A0ABN2N7E1</accession>
<evidence type="ECO:0000313" key="11">
    <source>
        <dbReference type="Proteomes" id="UP001500449"/>
    </source>
</evidence>
<dbReference type="SUPFAM" id="SSF90123">
    <property type="entry name" value="ABC transporter transmembrane region"/>
    <property type="match status" value="1"/>
</dbReference>
<dbReference type="PROSITE" id="PS50893">
    <property type="entry name" value="ABC_TRANSPORTER_2"/>
    <property type="match status" value="1"/>
</dbReference>
<evidence type="ECO:0000256" key="3">
    <source>
        <dbReference type="ARBA" id="ARBA00022741"/>
    </source>
</evidence>
<dbReference type="InterPro" id="IPR003439">
    <property type="entry name" value="ABC_transporter-like_ATP-bd"/>
</dbReference>
<comment type="caution">
    <text evidence="10">The sequence shown here is derived from an EMBL/GenBank/DDBJ whole genome shotgun (WGS) entry which is preliminary data.</text>
</comment>